<reference evidence="8" key="1">
    <citation type="submission" date="2020-09" db="EMBL/GenBank/DDBJ databases">
        <title>Taishania pollutisoli gen. nov., sp. nov., Isolated from Tetrabromobisphenol A-Contaminated Soil.</title>
        <authorList>
            <person name="Chen Q."/>
        </authorList>
    </citation>
    <scope>NUCLEOTIDE SEQUENCE</scope>
    <source>
        <strain evidence="8">CZZ-1</strain>
    </source>
</reference>
<dbReference type="InterPro" id="IPR020891">
    <property type="entry name" value="UPF0758_CS"/>
</dbReference>
<dbReference type="PROSITE" id="PS01302">
    <property type="entry name" value="UPF0758"/>
    <property type="match status" value="1"/>
</dbReference>
<dbReference type="GO" id="GO:0008237">
    <property type="term" value="F:metallopeptidase activity"/>
    <property type="evidence" value="ECO:0007669"/>
    <property type="project" value="UniProtKB-KW"/>
</dbReference>
<keyword evidence="5" id="KW-0482">Metalloprotease</keyword>
<evidence type="ECO:0000256" key="3">
    <source>
        <dbReference type="ARBA" id="ARBA00022801"/>
    </source>
</evidence>
<dbReference type="Pfam" id="PF20582">
    <property type="entry name" value="UPF0758_N"/>
    <property type="match status" value="1"/>
</dbReference>
<evidence type="ECO:0000313" key="8">
    <source>
        <dbReference type="EMBL" id="MBC9813151.1"/>
    </source>
</evidence>
<dbReference type="CDD" id="cd08071">
    <property type="entry name" value="MPN_DUF2466"/>
    <property type="match status" value="1"/>
</dbReference>
<dbReference type="Proteomes" id="UP000652681">
    <property type="component" value="Unassembled WGS sequence"/>
</dbReference>
<dbReference type="EMBL" id="JACVEL010000008">
    <property type="protein sequence ID" value="MBC9813151.1"/>
    <property type="molecule type" value="Genomic_DNA"/>
</dbReference>
<comment type="caution">
    <text evidence="8">The sequence shown here is derived from an EMBL/GenBank/DDBJ whole genome shotgun (WGS) entry which is preliminary data.</text>
</comment>
<gene>
    <name evidence="8" type="primary">radC</name>
    <name evidence="8" type="ORF">H9Y05_11805</name>
</gene>
<dbReference type="NCBIfam" id="TIGR00608">
    <property type="entry name" value="radc"/>
    <property type="match status" value="1"/>
</dbReference>
<keyword evidence="4" id="KW-0862">Zinc</keyword>
<dbReference type="RefSeq" id="WP_163491941.1">
    <property type="nucleotide sequence ID" value="NZ_JACVEL010000008.1"/>
</dbReference>
<sequence length="229" mass="25461">MELNRSIKHWAEDDRPREKMLLKGKSALSDAELIAILLGSGTSARSALDVAQELLQRNENNLHLFGKMDINELKKIRGIGPAKAVKLCAAIELGKRRQCVGPRNRMKVTSSPSAFDLFSNDLQDLKHEEFHVLYLNRGNYVLQKKQISIGGISGTVADGKIIFKTALELNASGIILAHNHPSGRLSPSEQDRKLTQQLKEFGKLIDIDILDHLIISESGYYSFADEGMI</sequence>
<keyword evidence="3" id="KW-0378">Hydrolase</keyword>
<dbReference type="InterPro" id="IPR037518">
    <property type="entry name" value="MPN"/>
</dbReference>
<dbReference type="AlphaFoldDB" id="A0A8J6TXX6"/>
<evidence type="ECO:0000256" key="1">
    <source>
        <dbReference type="ARBA" id="ARBA00022670"/>
    </source>
</evidence>
<evidence type="ECO:0000256" key="2">
    <source>
        <dbReference type="ARBA" id="ARBA00022723"/>
    </source>
</evidence>
<protein>
    <submittedName>
        <fullName evidence="8">DNA repair protein RadC</fullName>
    </submittedName>
</protein>
<evidence type="ECO:0000256" key="6">
    <source>
        <dbReference type="RuleBase" id="RU003797"/>
    </source>
</evidence>
<accession>A0A8J6TXX6</accession>
<evidence type="ECO:0000313" key="9">
    <source>
        <dbReference type="Proteomes" id="UP000652681"/>
    </source>
</evidence>
<organism evidence="8 9">
    <name type="scientific">Taishania pollutisoli</name>
    <dbReference type="NCBI Taxonomy" id="2766479"/>
    <lineage>
        <taxon>Bacteria</taxon>
        <taxon>Pseudomonadati</taxon>
        <taxon>Bacteroidota</taxon>
        <taxon>Flavobacteriia</taxon>
        <taxon>Flavobacteriales</taxon>
        <taxon>Crocinitomicaceae</taxon>
        <taxon>Taishania</taxon>
    </lineage>
</organism>
<evidence type="ECO:0000256" key="5">
    <source>
        <dbReference type="ARBA" id="ARBA00023049"/>
    </source>
</evidence>
<evidence type="ECO:0000259" key="7">
    <source>
        <dbReference type="PROSITE" id="PS50249"/>
    </source>
</evidence>
<dbReference type="InterPro" id="IPR046778">
    <property type="entry name" value="UPF0758_N"/>
</dbReference>
<dbReference type="PANTHER" id="PTHR30471">
    <property type="entry name" value="DNA REPAIR PROTEIN RADC"/>
    <property type="match status" value="1"/>
</dbReference>
<dbReference type="InterPro" id="IPR001405">
    <property type="entry name" value="UPF0758"/>
</dbReference>
<feature type="domain" description="MPN" evidence="7">
    <location>
        <begin position="107"/>
        <end position="229"/>
    </location>
</feature>
<dbReference type="PROSITE" id="PS50249">
    <property type="entry name" value="MPN"/>
    <property type="match status" value="1"/>
</dbReference>
<comment type="similarity">
    <text evidence="6">Belongs to the UPF0758 family.</text>
</comment>
<dbReference type="Pfam" id="PF04002">
    <property type="entry name" value="RadC"/>
    <property type="match status" value="1"/>
</dbReference>
<keyword evidence="1" id="KW-0645">Protease</keyword>
<dbReference type="Gene3D" id="3.40.140.10">
    <property type="entry name" value="Cytidine Deaminase, domain 2"/>
    <property type="match status" value="1"/>
</dbReference>
<dbReference type="GO" id="GO:0046872">
    <property type="term" value="F:metal ion binding"/>
    <property type="evidence" value="ECO:0007669"/>
    <property type="project" value="UniProtKB-KW"/>
</dbReference>
<dbReference type="PANTHER" id="PTHR30471:SF3">
    <property type="entry name" value="UPF0758 PROTEIN YEES-RELATED"/>
    <property type="match status" value="1"/>
</dbReference>
<dbReference type="NCBIfam" id="NF000642">
    <property type="entry name" value="PRK00024.1"/>
    <property type="match status" value="1"/>
</dbReference>
<evidence type="ECO:0000256" key="4">
    <source>
        <dbReference type="ARBA" id="ARBA00022833"/>
    </source>
</evidence>
<name>A0A8J6TXX6_9FLAO</name>
<proteinExistence type="inferred from homology"/>
<dbReference type="GO" id="GO:0006508">
    <property type="term" value="P:proteolysis"/>
    <property type="evidence" value="ECO:0007669"/>
    <property type="project" value="UniProtKB-KW"/>
</dbReference>
<dbReference type="InterPro" id="IPR025657">
    <property type="entry name" value="RadC_JAB"/>
</dbReference>
<keyword evidence="9" id="KW-1185">Reference proteome</keyword>
<keyword evidence="2" id="KW-0479">Metal-binding</keyword>